<protein>
    <recommendedName>
        <fullName evidence="3">F-box domain-containing protein</fullName>
    </recommendedName>
</protein>
<keyword evidence="2" id="KW-1185">Reference proteome</keyword>
<dbReference type="Proteomes" id="UP001275084">
    <property type="component" value="Unassembled WGS sequence"/>
</dbReference>
<reference evidence="1" key="1">
    <citation type="journal article" date="2023" name="Mol. Phylogenet. Evol.">
        <title>Genome-scale phylogeny and comparative genomics of the fungal order Sordariales.</title>
        <authorList>
            <person name="Hensen N."/>
            <person name="Bonometti L."/>
            <person name="Westerberg I."/>
            <person name="Brannstrom I.O."/>
            <person name="Guillou S."/>
            <person name="Cros-Aarteil S."/>
            <person name="Calhoun S."/>
            <person name="Haridas S."/>
            <person name="Kuo A."/>
            <person name="Mondo S."/>
            <person name="Pangilinan J."/>
            <person name="Riley R."/>
            <person name="LaButti K."/>
            <person name="Andreopoulos B."/>
            <person name="Lipzen A."/>
            <person name="Chen C."/>
            <person name="Yan M."/>
            <person name="Daum C."/>
            <person name="Ng V."/>
            <person name="Clum A."/>
            <person name="Steindorff A."/>
            <person name="Ohm R.A."/>
            <person name="Martin F."/>
            <person name="Silar P."/>
            <person name="Natvig D.O."/>
            <person name="Lalanne C."/>
            <person name="Gautier V."/>
            <person name="Ament-Velasquez S.L."/>
            <person name="Kruys A."/>
            <person name="Hutchinson M.I."/>
            <person name="Powell A.J."/>
            <person name="Barry K."/>
            <person name="Miller A.N."/>
            <person name="Grigoriev I.V."/>
            <person name="Debuchy R."/>
            <person name="Gladieux P."/>
            <person name="Hiltunen Thoren M."/>
            <person name="Johannesson H."/>
        </authorList>
    </citation>
    <scope>NUCLEOTIDE SEQUENCE</scope>
    <source>
        <strain evidence="1">CBS 955.72</strain>
    </source>
</reference>
<evidence type="ECO:0000313" key="2">
    <source>
        <dbReference type="Proteomes" id="UP001275084"/>
    </source>
</evidence>
<name>A0AAJ0HK29_9PEZI</name>
<dbReference type="EMBL" id="JAUIQD010000003">
    <property type="protein sequence ID" value="KAK3356361.1"/>
    <property type="molecule type" value="Genomic_DNA"/>
</dbReference>
<dbReference type="SUPFAM" id="SSF81383">
    <property type="entry name" value="F-box domain"/>
    <property type="match status" value="1"/>
</dbReference>
<dbReference type="InterPro" id="IPR036047">
    <property type="entry name" value="F-box-like_dom_sf"/>
</dbReference>
<evidence type="ECO:0000313" key="1">
    <source>
        <dbReference type="EMBL" id="KAK3356361.1"/>
    </source>
</evidence>
<sequence>MEGSSAASSPTVGLAEKPAITSMPFEILTKILWCDELTQCDVKAARLTCHALATAAADRLFLRIYVSKLVTDRDSFLAICNSLHLAVHVREVEWLEISYALGGFEWVHPGESAGRLTSRNGEVGYSDDPLEWFEKWDLKAGDKEEPTPPCNALRDFVAAEGQAPGLSNISEEAWNFMRHLRPPLGAVEYDEASYVDDI</sequence>
<gene>
    <name evidence="1" type="ORF">B0T25DRAFT_565734</name>
</gene>
<accession>A0AAJ0HK29</accession>
<dbReference type="AlphaFoldDB" id="A0AAJ0HK29"/>
<organism evidence="1 2">
    <name type="scientific">Lasiosphaeria hispida</name>
    <dbReference type="NCBI Taxonomy" id="260671"/>
    <lineage>
        <taxon>Eukaryota</taxon>
        <taxon>Fungi</taxon>
        <taxon>Dikarya</taxon>
        <taxon>Ascomycota</taxon>
        <taxon>Pezizomycotina</taxon>
        <taxon>Sordariomycetes</taxon>
        <taxon>Sordariomycetidae</taxon>
        <taxon>Sordariales</taxon>
        <taxon>Lasiosphaeriaceae</taxon>
        <taxon>Lasiosphaeria</taxon>
    </lineage>
</organism>
<comment type="caution">
    <text evidence="1">The sequence shown here is derived from an EMBL/GenBank/DDBJ whole genome shotgun (WGS) entry which is preliminary data.</text>
</comment>
<reference evidence="1" key="2">
    <citation type="submission" date="2023-06" db="EMBL/GenBank/DDBJ databases">
        <authorList>
            <consortium name="Lawrence Berkeley National Laboratory"/>
            <person name="Haridas S."/>
            <person name="Hensen N."/>
            <person name="Bonometti L."/>
            <person name="Westerberg I."/>
            <person name="Brannstrom I.O."/>
            <person name="Guillou S."/>
            <person name="Cros-Aarteil S."/>
            <person name="Calhoun S."/>
            <person name="Kuo A."/>
            <person name="Mondo S."/>
            <person name="Pangilinan J."/>
            <person name="Riley R."/>
            <person name="Labutti K."/>
            <person name="Andreopoulos B."/>
            <person name="Lipzen A."/>
            <person name="Chen C."/>
            <person name="Yanf M."/>
            <person name="Daum C."/>
            <person name="Ng V."/>
            <person name="Clum A."/>
            <person name="Steindorff A."/>
            <person name="Ohm R."/>
            <person name="Martin F."/>
            <person name="Silar P."/>
            <person name="Natvig D."/>
            <person name="Lalanne C."/>
            <person name="Gautier V."/>
            <person name="Ament-Velasquez S.L."/>
            <person name="Kruys A."/>
            <person name="Hutchinson M.I."/>
            <person name="Powell A.J."/>
            <person name="Barry K."/>
            <person name="Miller A.N."/>
            <person name="Grigoriev I.V."/>
            <person name="Debuchy R."/>
            <person name="Gladieux P."/>
            <person name="Thoren M.H."/>
            <person name="Johannesson H."/>
        </authorList>
    </citation>
    <scope>NUCLEOTIDE SEQUENCE</scope>
    <source>
        <strain evidence="1">CBS 955.72</strain>
    </source>
</reference>
<proteinExistence type="predicted"/>
<evidence type="ECO:0008006" key="3">
    <source>
        <dbReference type="Google" id="ProtNLM"/>
    </source>
</evidence>